<protein>
    <submittedName>
        <fullName evidence="1">Uncharacterized protein</fullName>
    </submittedName>
</protein>
<dbReference type="AlphaFoldDB" id="K2FYQ2"/>
<proteinExistence type="predicted"/>
<sequence>GANKKEGEANESQNWIWLNFNTSFRFYLKVKFYIITK</sequence>
<organism evidence="1">
    <name type="scientific">uncultured bacterium</name>
    <name type="common">gcode 4</name>
    <dbReference type="NCBI Taxonomy" id="1234023"/>
    <lineage>
        <taxon>Bacteria</taxon>
        <taxon>environmental samples</taxon>
    </lineage>
</organism>
<gene>
    <name evidence="1" type="ORF">ACD_3C00105G0001</name>
</gene>
<comment type="caution">
    <text evidence="1">The sequence shown here is derived from an EMBL/GenBank/DDBJ whole genome shotgun (WGS) entry which is preliminary data.</text>
</comment>
<evidence type="ECO:0000313" key="1">
    <source>
        <dbReference type="EMBL" id="EKE28063.1"/>
    </source>
</evidence>
<reference evidence="1" key="1">
    <citation type="journal article" date="2012" name="Science">
        <title>Fermentation, hydrogen, and sulfur metabolism in multiple uncultivated bacterial phyla.</title>
        <authorList>
            <person name="Wrighton K.C."/>
            <person name="Thomas B.C."/>
            <person name="Sharon I."/>
            <person name="Miller C.S."/>
            <person name="Castelle C.J."/>
            <person name="VerBerkmoes N.C."/>
            <person name="Wilkins M.J."/>
            <person name="Hettich R.L."/>
            <person name="Lipton M.S."/>
            <person name="Williams K.H."/>
            <person name="Long P.E."/>
            <person name="Banfield J.F."/>
        </authorList>
    </citation>
    <scope>NUCLEOTIDE SEQUENCE [LARGE SCALE GENOMIC DNA]</scope>
</reference>
<name>K2FYQ2_9BACT</name>
<dbReference type="EMBL" id="AMFJ01000379">
    <property type="protein sequence ID" value="EKE28063.1"/>
    <property type="molecule type" value="Genomic_DNA"/>
</dbReference>
<feature type="non-terminal residue" evidence="1">
    <location>
        <position position="1"/>
    </location>
</feature>
<accession>K2FYQ2</accession>